<dbReference type="Pfam" id="PF13385">
    <property type="entry name" value="Laminin_G_3"/>
    <property type="match status" value="1"/>
</dbReference>
<dbReference type="SUPFAM" id="SSF49899">
    <property type="entry name" value="Concanavalin A-like lectins/glucanases"/>
    <property type="match status" value="2"/>
</dbReference>
<dbReference type="Proteomes" id="UP000253562">
    <property type="component" value="Unassembled WGS sequence"/>
</dbReference>
<dbReference type="OrthoDB" id="267138at2"/>
<accession>A0A368KQ76</accession>
<name>A0A368KQ76_9BACT</name>
<reference evidence="1 2" key="1">
    <citation type="submission" date="2018-07" db="EMBL/GenBank/DDBJ databases">
        <title>Comparative genomes isolates from brazilian mangrove.</title>
        <authorList>
            <person name="De Araujo J.E."/>
            <person name="Taketani R.G."/>
            <person name="Silva M.C.P."/>
            <person name="Lourenco M.V."/>
            <person name="Oliveira V.M."/>
            <person name="Andreote F.D."/>
        </authorList>
    </citation>
    <scope>NUCLEOTIDE SEQUENCE [LARGE SCALE GENOMIC DNA]</scope>
    <source>
        <strain evidence="1 2">HEX PRIS-MGV</strain>
    </source>
</reference>
<proteinExistence type="predicted"/>
<sequence>MPRRSSQSERSGFAVVIVLALLTVTLALSYSMMRVQANTNEIQRNMSRQANARQAAISGISAGLREMYGSNWGGIGSTLSMNLGNNHSYQVRYDTGDPWLAEDAPDYAEFPFRVTVTSTGYALDSINSTVKSQYTIRAVVQLVRKKLQANPSQWTAAAGYTLYSFGTKDNYLEAPWQVHGQVLINGELHLCEDWQVTNRPFCGYIDEIAIYDRVLSGYEIYSIASRGNSSASTLSSTLNRPGIRHWWRFNEADYTSTTAFDSVGGRHGKYKGGVYPGIDIGGDNKVVLVDGVSGRIELGDFDLPDHSNFTIAAWLRPTNIDGDNEEGRIISRASGTSAQDHWWMLGAKRSGLNSYPWTRLKTTSNFYDKSPNKGSFSTQDWNFVVLTFEADENELKLYNNGYERDDWTAYGTAASSSNLLTWIGDNPPGAARSRLLEDFTRLAIDGGGNYRPLSGSITLSNETNPLSTALTLYRQLGCSVRLTSPDAGSHSNTTVSGSTYQLYPGGQAYSLEEVPGSIENTSLLPDVVTNPLGLYRSNGSLNIRDNVSIKGTLICQPNSGKLKLRGSSFSVQALPLPPLVNDDTAYQLPVLIAGDDFEIDSNAQASIQGAVVAFGEFEADDGDSESYFQIDGPVFAENVDLQACDSWQSTAAYSATHQQNFLNIKGQTTTENFAQWLNESTSGKLTDRFRIALPENPPTYQWLDLSQPIYQVGDDDTGLVWELIRWKDNGGV</sequence>
<comment type="caution">
    <text evidence="1">The sequence shown here is derived from an EMBL/GenBank/DDBJ whole genome shotgun (WGS) entry which is preliminary data.</text>
</comment>
<dbReference type="InterPro" id="IPR013320">
    <property type="entry name" value="ConA-like_dom_sf"/>
</dbReference>
<protein>
    <recommendedName>
        <fullName evidence="3">LamG-like jellyroll fold domain-containing protein</fullName>
    </recommendedName>
</protein>
<dbReference type="RefSeq" id="WP_114371300.1">
    <property type="nucleotide sequence ID" value="NZ_QPEX01000044.1"/>
</dbReference>
<evidence type="ECO:0000313" key="2">
    <source>
        <dbReference type="Proteomes" id="UP000253562"/>
    </source>
</evidence>
<organism evidence="1 2">
    <name type="scientific">Bremerella cremea</name>
    <dbReference type="NCBI Taxonomy" id="1031537"/>
    <lineage>
        <taxon>Bacteria</taxon>
        <taxon>Pseudomonadati</taxon>
        <taxon>Planctomycetota</taxon>
        <taxon>Planctomycetia</taxon>
        <taxon>Pirellulales</taxon>
        <taxon>Pirellulaceae</taxon>
        <taxon>Bremerella</taxon>
    </lineage>
</organism>
<evidence type="ECO:0000313" key="1">
    <source>
        <dbReference type="EMBL" id="RCS42090.1"/>
    </source>
</evidence>
<dbReference type="Gene3D" id="2.60.120.200">
    <property type="match status" value="2"/>
</dbReference>
<gene>
    <name evidence="1" type="ORF">DTL42_19875</name>
</gene>
<dbReference type="EMBL" id="QPEX01000044">
    <property type="protein sequence ID" value="RCS42090.1"/>
    <property type="molecule type" value="Genomic_DNA"/>
</dbReference>
<dbReference type="AlphaFoldDB" id="A0A368KQ76"/>
<evidence type="ECO:0008006" key="3">
    <source>
        <dbReference type="Google" id="ProtNLM"/>
    </source>
</evidence>